<dbReference type="PANTHER" id="PTHR47376">
    <property type="entry name" value="OS02G0597700 PROTEIN"/>
    <property type="match status" value="1"/>
</dbReference>
<protein>
    <recommendedName>
        <fullName evidence="1">Ubiquitin-like domain-containing protein</fullName>
    </recommendedName>
</protein>
<sequence>MIKLRCKKFFRSNSKLAASSTNAAAGAGAAAASGGDTKLGGEIKWELRPGGMLVQKRECADKDGESIITLRVSTVTHCHDISIQATSSFGELKMILAMVTGLEPEEQRLLYRGKEREDCEYLHMVGVKDKDKVLLFEDPAIKERKLLNLAATSGRVQVIGSTYRTICV</sequence>
<evidence type="ECO:0000259" key="1">
    <source>
        <dbReference type="PROSITE" id="PS50053"/>
    </source>
</evidence>
<dbReference type="Gene3D" id="3.10.20.90">
    <property type="entry name" value="Phosphatidylinositol 3-kinase Catalytic Subunit, Chain A, domain 1"/>
    <property type="match status" value="1"/>
</dbReference>
<name>A0ABS8S241_DATST</name>
<dbReference type="InterPro" id="IPR029071">
    <property type="entry name" value="Ubiquitin-like_domsf"/>
</dbReference>
<gene>
    <name evidence="2" type="ORF">HAX54_019896</name>
</gene>
<dbReference type="InterPro" id="IPR000626">
    <property type="entry name" value="Ubiquitin-like_dom"/>
</dbReference>
<keyword evidence="3" id="KW-1185">Reference proteome</keyword>
<dbReference type="SUPFAM" id="SSF54236">
    <property type="entry name" value="Ubiquitin-like"/>
    <property type="match status" value="1"/>
</dbReference>
<dbReference type="Pfam" id="PF00240">
    <property type="entry name" value="ubiquitin"/>
    <property type="match status" value="1"/>
</dbReference>
<dbReference type="Proteomes" id="UP000823775">
    <property type="component" value="Unassembled WGS sequence"/>
</dbReference>
<proteinExistence type="predicted"/>
<reference evidence="2 3" key="1">
    <citation type="journal article" date="2021" name="BMC Genomics">
        <title>Datura genome reveals duplications of psychoactive alkaloid biosynthetic genes and high mutation rate following tissue culture.</title>
        <authorList>
            <person name="Rajewski A."/>
            <person name="Carter-House D."/>
            <person name="Stajich J."/>
            <person name="Litt A."/>
        </authorList>
    </citation>
    <scope>NUCLEOTIDE SEQUENCE [LARGE SCALE GENOMIC DNA]</scope>
    <source>
        <strain evidence="2">AR-01</strain>
    </source>
</reference>
<accession>A0ABS8S241</accession>
<evidence type="ECO:0000313" key="2">
    <source>
        <dbReference type="EMBL" id="MCD7453153.1"/>
    </source>
</evidence>
<organism evidence="2 3">
    <name type="scientific">Datura stramonium</name>
    <name type="common">Jimsonweed</name>
    <name type="synonym">Common thornapple</name>
    <dbReference type="NCBI Taxonomy" id="4076"/>
    <lineage>
        <taxon>Eukaryota</taxon>
        <taxon>Viridiplantae</taxon>
        <taxon>Streptophyta</taxon>
        <taxon>Embryophyta</taxon>
        <taxon>Tracheophyta</taxon>
        <taxon>Spermatophyta</taxon>
        <taxon>Magnoliopsida</taxon>
        <taxon>eudicotyledons</taxon>
        <taxon>Gunneridae</taxon>
        <taxon>Pentapetalae</taxon>
        <taxon>asterids</taxon>
        <taxon>lamiids</taxon>
        <taxon>Solanales</taxon>
        <taxon>Solanaceae</taxon>
        <taxon>Solanoideae</taxon>
        <taxon>Datureae</taxon>
        <taxon>Datura</taxon>
    </lineage>
</organism>
<feature type="domain" description="Ubiquitin-like" evidence="1">
    <location>
        <begin position="68"/>
        <end position="135"/>
    </location>
</feature>
<evidence type="ECO:0000313" key="3">
    <source>
        <dbReference type="Proteomes" id="UP000823775"/>
    </source>
</evidence>
<comment type="caution">
    <text evidence="2">The sequence shown here is derived from an EMBL/GenBank/DDBJ whole genome shotgun (WGS) entry which is preliminary data.</text>
</comment>
<dbReference type="EMBL" id="JACEIK010000241">
    <property type="protein sequence ID" value="MCD7453153.1"/>
    <property type="molecule type" value="Genomic_DNA"/>
</dbReference>
<dbReference type="PROSITE" id="PS50053">
    <property type="entry name" value="UBIQUITIN_2"/>
    <property type="match status" value="1"/>
</dbReference>